<feature type="domain" description="PX" evidence="2">
    <location>
        <begin position="2"/>
        <end position="171"/>
    </location>
</feature>
<dbReference type="InterPro" id="IPR001683">
    <property type="entry name" value="PX_dom"/>
</dbReference>
<keyword evidence="4" id="KW-1185">Reference proteome</keyword>
<evidence type="ECO:0000313" key="4">
    <source>
        <dbReference type="Proteomes" id="UP001165121"/>
    </source>
</evidence>
<feature type="region of interest" description="Disordered" evidence="1">
    <location>
        <begin position="247"/>
        <end position="283"/>
    </location>
</feature>
<dbReference type="PROSITE" id="PS50195">
    <property type="entry name" value="PX"/>
    <property type="match status" value="1"/>
</dbReference>
<dbReference type="CDD" id="cd06093">
    <property type="entry name" value="PX_domain"/>
    <property type="match status" value="1"/>
</dbReference>
<dbReference type="EMBL" id="BSXT01002144">
    <property type="protein sequence ID" value="GMF47344.1"/>
    <property type="molecule type" value="Genomic_DNA"/>
</dbReference>
<dbReference type="AlphaFoldDB" id="A0A9W6XXE9"/>
<proteinExistence type="predicted"/>
<organism evidence="3 4">
    <name type="scientific">Phytophthora fragariaefolia</name>
    <dbReference type="NCBI Taxonomy" id="1490495"/>
    <lineage>
        <taxon>Eukaryota</taxon>
        <taxon>Sar</taxon>
        <taxon>Stramenopiles</taxon>
        <taxon>Oomycota</taxon>
        <taxon>Peronosporomycetes</taxon>
        <taxon>Peronosporales</taxon>
        <taxon>Peronosporaceae</taxon>
        <taxon>Phytophthora</taxon>
    </lineage>
</organism>
<evidence type="ECO:0000259" key="2">
    <source>
        <dbReference type="PROSITE" id="PS50195"/>
    </source>
</evidence>
<feature type="compositionally biased region" description="Basic and acidic residues" evidence="1">
    <location>
        <begin position="196"/>
        <end position="205"/>
    </location>
</feature>
<feature type="compositionally biased region" description="Acidic residues" evidence="1">
    <location>
        <begin position="270"/>
        <end position="279"/>
    </location>
</feature>
<name>A0A9W6XXE9_9STRA</name>
<evidence type="ECO:0000313" key="3">
    <source>
        <dbReference type="EMBL" id="GMF47344.1"/>
    </source>
</evidence>
<dbReference type="SUPFAM" id="SSF64268">
    <property type="entry name" value="PX domain"/>
    <property type="match status" value="2"/>
</dbReference>
<comment type="caution">
    <text evidence="3">The sequence shown here is derived from an EMBL/GenBank/DDBJ whole genome shotgun (WGS) entry which is preliminary data.</text>
</comment>
<gene>
    <name evidence="3" type="ORF">Pfra01_001782400</name>
</gene>
<dbReference type="Proteomes" id="UP001165121">
    <property type="component" value="Unassembled WGS sequence"/>
</dbReference>
<dbReference type="Gene3D" id="3.30.1520.10">
    <property type="entry name" value="Phox-like domain"/>
    <property type="match status" value="1"/>
</dbReference>
<protein>
    <submittedName>
        <fullName evidence="3">Unnamed protein product</fullName>
    </submittedName>
</protein>
<dbReference type="OrthoDB" id="163036at2759"/>
<reference evidence="3" key="1">
    <citation type="submission" date="2023-04" db="EMBL/GenBank/DDBJ databases">
        <title>Phytophthora fragariaefolia NBRC 109709.</title>
        <authorList>
            <person name="Ichikawa N."/>
            <person name="Sato H."/>
            <person name="Tonouchi N."/>
        </authorList>
    </citation>
    <scope>NUCLEOTIDE SEQUENCE</scope>
    <source>
        <strain evidence="3">NBRC 109709</strain>
    </source>
</reference>
<accession>A0A9W6XXE9</accession>
<sequence length="414" mass="47206">MNGSMNSLTATITSALALKPSTVYILRIEDTRTRRSWHIRRCFSEFCELREKLLALIDDQMATYLTSPDIDNLENSFSTSSNVSSSASSCASTCTSHRGRLRHNSSPPTSDRFAFVFKQFPPRKLFGSRSKRVIEARSLALNRFLQQALEVVEVVRQRQLIAICFSMMTHIEAFLECGRHRDAAPRVAPSRSIDCNNRKPDRREVSPSAARRASAAMSLTPGFNHYPLVPTPAFTMTLTDHKYQSNTSRYHLRTSSEEDASSRYHLSTSSEEDAGNSDDETQHFNNFNFTRRFYREFGRQEERSEIYANDSDDDEEMQMLKKTWSAMLESETRERKLHHSGSHFAMVESGHSPTETWARRIEIAGIHNAVKSNAVSSATCPVRSQNASETTAHRTEQLLSRHRSHQQLPVRHFC</sequence>
<evidence type="ECO:0000256" key="1">
    <source>
        <dbReference type="SAM" id="MobiDB-lite"/>
    </source>
</evidence>
<dbReference type="GO" id="GO:0035091">
    <property type="term" value="F:phosphatidylinositol binding"/>
    <property type="evidence" value="ECO:0007669"/>
    <property type="project" value="InterPro"/>
</dbReference>
<dbReference type="InterPro" id="IPR036871">
    <property type="entry name" value="PX_dom_sf"/>
</dbReference>
<feature type="region of interest" description="Disordered" evidence="1">
    <location>
        <begin position="186"/>
        <end position="213"/>
    </location>
</feature>